<dbReference type="RefSeq" id="WP_183650439.1">
    <property type="nucleotide sequence ID" value="NZ_JACIBV010000001.1"/>
</dbReference>
<dbReference type="AlphaFoldDB" id="A0A7W5V5V1"/>
<dbReference type="Gene3D" id="2.60.120.10">
    <property type="entry name" value="Jelly Rolls"/>
    <property type="match status" value="1"/>
</dbReference>
<reference evidence="1 2" key="1">
    <citation type="submission" date="2020-08" db="EMBL/GenBank/DDBJ databases">
        <title>Sequencing the genomes of 1000 actinobacteria strains.</title>
        <authorList>
            <person name="Klenk H.-P."/>
        </authorList>
    </citation>
    <scope>NUCLEOTIDE SEQUENCE [LARGE SCALE GENOMIC DNA]</scope>
    <source>
        <strain evidence="1 2">DSM 44320</strain>
    </source>
</reference>
<keyword evidence="1" id="KW-0223">Dioxygenase</keyword>
<name>A0A7W5V5V1_9ACTN</name>
<protein>
    <submittedName>
        <fullName evidence="1">Quercetin dioxygenase-like cupin family protein</fullName>
    </submittedName>
</protein>
<evidence type="ECO:0000313" key="1">
    <source>
        <dbReference type="EMBL" id="MBB3728456.1"/>
    </source>
</evidence>
<sequence length="119" mass="12679">MVRKIEGVTRIPVPGGKVIDEHIGRVNSGDEAVSIAHMTAPPGWEEPAQTPEFTEYTVVLRGSVVIEHAEGTTEVSAGQSFVSEPGEKIRYSVGAEGAEYVAVCLPAFSPDTANRDPDE</sequence>
<dbReference type="SUPFAM" id="SSF51182">
    <property type="entry name" value="RmlC-like cupins"/>
    <property type="match status" value="1"/>
</dbReference>
<accession>A0A7W5V5V1</accession>
<dbReference type="GO" id="GO:0051213">
    <property type="term" value="F:dioxygenase activity"/>
    <property type="evidence" value="ECO:0007669"/>
    <property type="project" value="UniProtKB-KW"/>
</dbReference>
<dbReference type="GeneID" id="95390688"/>
<keyword evidence="1" id="KW-0560">Oxidoreductase</keyword>
<organism evidence="1 2">
    <name type="scientific">Nonomuraea dietziae</name>
    <dbReference type="NCBI Taxonomy" id="65515"/>
    <lineage>
        <taxon>Bacteria</taxon>
        <taxon>Bacillati</taxon>
        <taxon>Actinomycetota</taxon>
        <taxon>Actinomycetes</taxon>
        <taxon>Streptosporangiales</taxon>
        <taxon>Streptosporangiaceae</taxon>
        <taxon>Nonomuraea</taxon>
    </lineage>
</organism>
<comment type="caution">
    <text evidence="1">The sequence shown here is derived from an EMBL/GenBank/DDBJ whole genome shotgun (WGS) entry which is preliminary data.</text>
</comment>
<keyword evidence="2" id="KW-1185">Reference proteome</keyword>
<proteinExistence type="predicted"/>
<evidence type="ECO:0000313" key="2">
    <source>
        <dbReference type="Proteomes" id="UP000579945"/>
    </source>
</evidence>
<gene>
    <name evidence="1" type="ORF">FHR33_004316</name>
</gene>
<dbReference type="InterPro" id="IPR014710">
    <property type="entry name" value="RmlC-like_jellyroll"/>
</dbReference>
<dbReference type="InterPro" id="IPR011051">
    <property type="entry name" value="RmlC_Cupin_sf"/>
</dbReference>
<dbReference type="EMBL" id="JACIBV010000001">
    <property type="protein sequence ID" value="MBB3728456.1"/>
    <property type="molecule type" value="Genomic_DNA"/>
</dbReference>
<dbReference type="Proteomes" id="UP000579945">
    <property type="component" value="Unassembled WGS sequence"/>
</dbReference>